<evidence type="ECO:0000313" key="3">
    <source>
        <dbReference type="EMBL" id="OOK77035.1"/>
    </source>
</evidence>
<sequence length="58" mass="6505">MTVDERQSGVEPEDLTVTSRMLPEPMVGSVILRVACSAFGCFRDATMRLIFNMLEHCL</sequence>
<comment type="caution">
    <text evidence="1">The sequence shown here is derived from an EMBL/GenBank/DDBJ whole genome shotgun (WGS) entry which is preliminary data.</text>
</comment>
<proteinExistence type="predicted"/>
<dbReference type="EMBL" id="MVBN01000003">
    <property type="protein sequence ID" value="OOK77035.1"/>
    <property type="molecule type" value="Genomic_DNA"/>
</dbReference>
<dbReference type="Proteomes" id="UP000188532">
    <property type="component" value="Unassembled WGS sequence"/>
</dbReference>
<dbReference type="Proteomes" id="UP000189229">
    <property type="component" value="Unassembled WGS sequence"/>
</dbReference>
<gene>
    <name evidence="3" type="ORF">BZL29_2964</name>
    <name evidence="2" type="ORF">BZL30_9003</name>
    <name evidence="1" type="ORF">BZL30_9372</name>
</gene>
<organism evidence="1 5">
    <name type="scientific">Mycobacterium kansasii</name>
    <dbReference type="NCBI Taxonomy" id="1768"/>
    <lineage>
        <taxon>Bacteria</taxon>
        <taxon>Bacillati</taxon>
        <taxon>Actinomycetota</taxon>
        <taxon>Actinomycetes</taxon>
        <taxon>Mycobacteriales</taxon>
        <taxon>Mycobacteriaceae</taxon>
        <taxon>Mycobacterium</taxon>
    </lineage>
</organism>
<evidence type="ECO:0000313" key="5">
    <source>
        <dbReference type="Proteomes" id="UP000189229"/>
    </source>
</evidence>
<accession>A0A1V3W9Y1</accession>
<name>A0A1V3W9Y1_MYCKA</name>
<dbReference type="RefSeq" id="WP_155254715.1">
    <property type="nucleotide sequence ID" value="NZ_BLYZ01000001.1"/>
</dbReference>
<evidence type="ECO:0000313" key="4">
    <source>
        <dbReference type="Proteomes" id="UP000188532"/>
    </source>
</evidence>
<protein>
    <submittedName>
        <fullName evidence="1">Uncharacterized protein</fullName>
    </submittedName>
</protein>
<dbReference type="AlphaFoldDB" id="A0A1V3W9Y1"/>
<evidence type="ECO:0000313" key="2">
    <source>
        <dbReference type="EMBL" id="OOK65039.1"/>
    </source>
</evidence>
<reference evidence="4 5" key="1">
    <citation type="submission" date="2017-02" db="EMBL/GenBank/DDBJ databases">
        <title>Complete genome sequences of Mycobacterium kansasii strains isolated from rhesus macaques.</title>
        <authorList>
            <person name="Panda A."/>
            <person name="Nagaraj S."/>
            <person name="Zhao X."/>
            <person name="Tettelin H."/>
            <person name="Detolla L.J."/>
        </authorList>
    </citation>
    <scope>NUCLEOTIDE SEQUENCE [LARGE SCALE GENOMIC DNA]</scope>
    <source>
        <strain evidence="3 4">11-3469</strain>
        <strain evidence="1 5">11-3813</strain>
    </source>
</reference>
<dbReference type="GeneID" id="42539994"/>
<evidence type="ECO:0000313" key="1">
    <source>
        <dbReference type="EMBL" id="OOK63804.1"/>
    </source>
</evidence>
<dbReference type="EMBL" id="MVBM01000015">
    <property type="protein sequence ID" value="OOK63804.1"/>
    <property type="molecule type" value="Genomic_DNA"/>
</dbReference>
<dbReference type="EMBL" id="MVBM01000011">
    <property type="protein sequence ID" value="OOK65039.1"/>
    <property type="molecule type" value="Genomic_DNA"/>
</dbReference>